<dbReference type="Gene3D" id="1.20.140.160">
    <property type="match status" value="1"/>
</dbReference>
<proteinExistence type="inferred from homology"/>
<keyword evidence="2 5" id="KW-0731">Sigma factor</keyword>
<evidence type="ECO:0000256" key="1">
    <source>
        <dbReference type="ARBA" id="ARBA00023015"/>
    </source>
</evidence>
<dbReference type="GO" id="GO:0016987">
    <property type="term" value="F:sigma factor activity"/>
    <property type="evidence" value="ECO:0007669"/>
    <property type="project" value="UniProtKB-KW"/>
</dbReference>
<dbReference type="Proteomes" id="UP000182108">
    <property type="component" value="Unassembled WGS sequence"/>
</dbReference>
<dbReference type="GO" id="GO:0003899">
    <property type="term" value="F:DNA-directed RNA polymerase activity"/>
    <property type="evidence" value="ECO:0007669"/>
    <property type="project" value="InterPro"/>
</dbReference>
<protein>
    <recommendedName>
        <fullName evidence="5">RNA polymerase sigma factor</fullName>
    </recommendedName>
</protein>
<dbReference type="InterPro" id="IPR013325">
    <property type="entry name" value="RNA_pol_sigma_r2"/>
</dbReference>
<dbReference type="CDD" id="cd06171">
    <property type="entry name" value="Sigma70_r4"/>
    <property type="match status" value="1"/>
</dbReference>
<dbReference type="GO" id="GO:0003677">
    <property type="term" value="F:DNA binding"/>
    <property type="evidence" value="ECO:0007669"/>
    <property type="project" value="UniProtKB-KW"/>
</dbReference>
<dbReference type="SUPFAM" id="SSF88946">
    <property type="entry name" value="Sigma2 domain of RNA polymerase sigma factors"/>
    <property type="match status" value="1"/>
</dbReference>
<feature type="domain" description="RNA polymerase sigma-70" evidence="8">
    <location>
        <begin position="205"/>
        <end position="231"/>
    </location>
</feature>
<keyword evidence="3 5" id="KW-0238">DNA-binding</keyword>
<accession>A0A0K6IWF7</accession>
<dbReference type="InterPro" id="IPR012845">
    <property type="entry name" value="RNA_pol_sigma_FliA_WhiG"/>
</dbReference>
<gene>
    <name evidence="9" type="ORF">Ga0061068_10728</name>
</gene>
<dbReference type="InterPro" id="IPR000943">
    <property type="entry name" value="RNA_pol_sigma70"/>
</dbReference>
<dbReference type="InterPro" id="IPR007630">
    <property type="entry name" value="RNA_pol_sigma70_r4"/>
</dbReference>
<keyword evidence="1 5" id="KW-0805">Transcription regulation</keyword>
<organism evidence="9 10">
    <name type="scientific">Tepidiphilus thermophilus</name>
    <dbReference type="NCBI Taxonomy" id="876478"/>
    <lineage>
        <taxon>Bacteria</taxon>
        <taxon>Pseudomonadati</taxon>
        <taxon>Pseudomonadota</taxon>
        <taxon>Hydrogenophilia</taxon>
        <taxon>Hydrogenophilales</taxon>
        <taxon>Hydrogenophilaceae</taxon>
        <taxon>Tepidiphilus</taxon>
    </lineage>
</organism>
<name>A0A0K6IWF7_9PROT</name>
<feature type="region of interest" description="Disordered" evidence="6">
    <location>
        <begin position="239"/>
        <end position="268"/>
    </location>
</feature>
<evidence type="ECO:0000313" key="9">
    <source>
        <dbReference type="EMBL" id="CUB07389.1"/>
    </source>
</evidence>
<dbReference type="PIRSF" id="PIRSF000770">
    <property type="entry name" value="RNA_pol_sigma-SigE/K"/>
    <property type="match status" value="1"/>
</dbReference>
<evidence type="ECO:0000256" key="5">
    <source>
        <dbReference type="RuleBase" id="RU362124"/>
    </source>
</evidence>
<dbReference type="SUPFAM" id="SSF88659">
    <property type="entry name" value="Sigma3 and sigma4 domains of RNA polymerase sigma factors"/>
    <property type="match status" value="2"/>
</dbReference>
<dbReference type="Gene3D" id="1.10.1740.10">
    <property type="match status" value="1"/>
</dbReference>
<dbReference type="InterPro" id="IPR007627">
    <property type="entry name" value="RNA_pol_sigma70_r2"/>
</dbReference>
<dbReference type="GO" id="GO:0006352">
    <property type="term" value="P:DNA-templated transcription initiation"/>
    <property type="evidence" value="ECO:0007669"/>
    <property type="project" value="InterPro"/>
</dbReference>
<evidence type="ECO:0000259" key="7">
    <source>
        <dbReference type="PROSITE" id="PS00715"/>
    </source>
</evidence>
<dbReference type="NCBIfam" id="TIGR02937">
    <property type="entry name" value="sigma70-ECF"/>
    <property type="match status" value="1"/>
</dbReference>
<dbReference type="Pfam" id="PF04545">
    <property type="entry name" value="Sigma70_r4"/>
    <property type="match status" value="1"/>
</dbReference>
<dbReference type="AlphaFoldDB" id="A0A0K6IWF7"/>
<evidence type="ECO:0000256" key="2">
    <source>
        <dbReference type="ARBA" id="ARBA00023082"/>
    </source>
</evidence>
<dbReference type="PROSITE" id="PS00716">
    <property type="entry name" value="SIGMA70_2"/>
    <property type="match status" value="1"/>
</dbReference>
<dbReference type="InterPro" id="IPR013324">
    <property type="entry name" value="RNA_pol_sigma_r3/r4-like"/>
</dbReference>
<evidence type="ECO:0000256" key="4">
    <source>
        <dbReference type="ARBA" id="ARBA00023163"/>
    </source>
</evidence>
<reference evidence="10" key="1">
    <citation type="submission" date="2015-08" db="EMBL/GenBank/DDBJ databases">
        <authorList>
            <person name="Babu N.S."/>
            <person name="Beckwith C.J."/>
            <person name="Beseler K.G."/>
            <person name="Brison A."/>
            <person name="Carone J.V."/>
            <person name="Caskin T.P."/>
            <person name="Diamond M."/>
            <person name="Durham M.E."/>
            <person name="Foxe J.M."/>
            <person name="Go M."/>
            <person name="Henderson B.A."/>
            <person name="Jones I.B."/>
            <person name="McGettigan J.A."/>
            <person name="Micheletti S.J."/>
            <person name="Nasrallah M.E."/>
            <person name="Ortiz D."/>
            <person name="Piller C.R."/>
            <person name="Privatt S.R."/>
            <person name="Schneider S.L."/>
            <person name="Sharp S."/>
            <person name="Smith T.C."/>
            <person name="Stanton J.D."/>
            <person name="Ullery H.E."/>
            <person name="Wilson R.J."/>
            <person name="Serrano M.G."/>
            <person name="Buck G."/>
            <person name="Lee V."/>
            <person name="Wang Y."/>
            <person name="Carvalho R."/>
            <person name="Voegtly L."/>
            <person name="Shi R."/>
            <person name="Duckworth R."/>
            <person name="Johnson A."/>
            <person name="Loviza R."/>
            <person name="Walstead R."/>
            <person name="Shah Z."/>
            <person name="Kiflezghi M."/>
            <person name="Wade K."/>
            <person name="Ball S.L."/>
            <person name="Bradley K.W."/>
            <person name="Asai D.J."/>
            <person name="Bowman C.A."/>
            <person name="Russell D.A."/>
            <person name="Pope W.H."/>
            <person name="Jacobs-Sera D."/>
            <person name="Hendrix R.W."/>
            <person name="Hatfull G.F."/>
        </authorList>
    </citation>
    <scope>NUCLEOTIDE SEQUENCE [LARGE SCALE GENOMIC DNA]</scope>
    <source>
        <strain evidence="10">JCM 19170</strain>
    </source>
</reference>
<evidence type="ECO:0000256" key="3">
    <source>
        <dbReference type="ARBA" id="ARBA00023125"/>
    </source>
</evidence>
<dbReference type="NCBIfam" id="TIGR02479">
    <property type="entry name" value="FliA_WhiG"/>
    <property type="match status" value="1"/>
</dbReference>
<comment type="function">
    <text evidence="5">Sigma factors are initiation factors that promote the attachment of RNA polymerase to specific initiation sites and are then released.</text>
</comment>
<dbReference type="PANTHER" id="PTHR30385">
    <property type="entry name" value="SIGMA FACTOR F FLAGELLAR"/>
    <property type="match status" value="1"/>
</dbReference>
<dbReference type="EMBL" id="CYHH01000007">
    <property type="protein sequence ID" value="CUB07389.1"/>
    <property type="molecule type" value="Genomic_DNA"/>
</dbReference>
<dbReference type="InterPro" id="IPR014284">
    <property type="entry name" value="RNA_pol_sigma-70_dom"/>
</dbReference>
<dbReference type="PANTHER" id="PTHR30385:SF7">
    <property type="entry name" value="RNA POLYMERASE SIGMA FACTOR FLIA"/>
    <property type="match status" value="1"/>
</dbReference>
<evidence type="ECO:0000313" key="10">
    <source>
        <dbReference type="Proteomes" id="UP000182108"/>
    </source>
</evidence>
<feature type="domain" description="RNA polymerase sigma-70" evidence="7">
    <location>
        <begin position="40"/>
        <end position="53"/>
    </location>
</feature>
<dbReference type="NCBIfam" id="NF005413">
    <property type="entry name" value="PRK06986.1"/>
    <property type="match status" value="1"/>
</dbReference>
<evidence type="ECO:0000259" key="8">
    <source>
        <dbReference type="PROSITE" id="PS00716"/>
    </source>
</evidence>
<dbReference type="Pfam" id="PF04542">
    <property type="entry name" value="Sigma70_r2"/>
    <property type="match status" value="1"/>
</dbReference>
<dbReference type="InterPro" id="IPR007624">
    <property type="entry name" value="RNA_pol_sigma70_r3"/>
</dbReference>
<evidence type="ECO:0000256" key="6">
    <source>
        <dbReference type="SAM" id="MobiDB-lite"/>
    </source>
</evidence>
<keyword evidence="4 5" id="KW-0804">Transcription</keyword>
<sequence length="268" mass="30157">MVDETGKPDVAALVQAYAPMVKRLALRLVSRLPPNVELDDLIQCGMMGLIEAIERYRDDDRAEFETYALARIRGAMIDALRETDWVPRQVRKEMRRVEEAIAALEQSLGRHPTEGEVAEALGLDLEAYQRLLSQAKGHQILYFDDLMREPEDGEDFLERHLGDDEPGPQDLTESAELRAQLVRTIESLPEKEKLVLSLYYEHELNFKEIGAVLGVSESRVSQLHTQAILRMRARLLGGEEGHLPRGRRGRPPKNAPTCGEAPAGETGR</sequence>
<dbReference type="PRINTS" id="PR00046">
    <property type="entry name" value="SIGMA70FCT"/>
</dbReference>
<comment type="similarity">
    <text evidence="5">Belongs to the sigma-70 factor family.</text>
</comment>
<dbReference type="OrthoDB" id="5290465at2"/>
<keyword evidence="10" id="KW-1185">Reference proteome</keyword>
<dbReference type="PROSITE" id="PS00715">
    <property type="entry name" value="SIGMA70_1"/>
    <property type="match status" value="1"/>
</dbReference>
<dbReference type="RefSeq" id="WP_055423678.1">
    <property type="nucleotide sequence ID" value="NZ_CYHH01000007.1"/>
</dbReference>
<dbReference type="Pfam" id="PF04539">
    <property type="entry name" value="Sigma70_r3"/>
    <property type="match status" value="1"/>
</dbReference>